<evidence type="ECO:0000313" key="14">
    <source>
        <dbReference type="Proteomes" id="UP000017831"/>
    </source>
</evidence>
<dbReference type="SMART" id="SM00116">
    <property type="entry name" value="CBS"/>
    <property type="match status" value="2"/>
</dbReference>
<feature type="transmembrane region" description="Helical" evidence="10">
    <location>
        <begin position="55"/>
        <end position="75"/>
    </location>
</feature>
<dbReference type="Pfam" id="PF00571">
    <property type="entry name" value="CBS"/>
    <property type="match status" value="1"/>
</dbReference>
<dbReference type="SMART" id="SM01091">
    <property type="entry name" value="CorC_HlyC"/>
    <property type="match status" value="1"/>
</dbReference>
<dbReference type="InterPro" id="IPR005170">
    <property type="entry name" value="Transptr-assoc_dom"/>
</dbReference>
<dbReference type="EMBL" id="AQHY01000030">
    <property type="protein sequence ID" value="EOA53653.1"/>
    <property type="molecule type" value="Genomic_DNA"/>
</dbReference>
<comment type="subcellular location">
    <subcellularLocation>
        <location evidence="1">Cell membrane</location>
        <topology evidence="1">Multi-pass membrane protein</topology>
    </subcellularLocation>
</comment>
<keyword evidence="3 9" id="KW-0812">Transmembrane</keyword>
<keyword evidence="2" id="KW-1003">Cell membrane</keyword>
<dbReference type="InterPro" id="IPR002550">
    <property type="entry name" value="CNNM"/>
</dbReference>
<comment type="caution">
    <text evidence="13">The sequence shown here is derived from an EMBL/GenBank/DDBJ whole genome shotgun (WGS) entry which is preliminary data.</text>
</comment>
<gene>
    <name evidence="13" type="ORF">HMPREF1534_02774</name>
</gene>
<dbReference type="Gene3D" id="3.30.465.10">
    <property type="match status" value="1"/>
</dbReference>
<evidence type="ECO:0008006" key="15">
    <source>
        <dbReference type="Google" id="ProtNLM"/>
    </source>
</evidence>
<keyword evidence="7 9" id="KW-0472">Membrane</keyword>
<name>U6REN0_9BACT</name>
<dbReference type="Pfam" id="PF03471">
    <property type="entry name" value="CorC_HlyC"/>
    <property type="match status" value="1"/>
</dbReference>
<dbReference type="OrthoDB" id="9798188at2"/>
<keyword evidence="4" id="KW-0677">Repeat</keyword>
<dbReference type="HOGENOM" id="CLU_015237_4_0_10"/>
<feature type="transmembrane region" description="Helical" evidence="10">
    <location>
        <begin position="6"/>
        <end position="26"/>
    </location>
</feature>
<evidence type="ECO:0000256" key="6">
    <source>
        <dbReference type="ARBA" id="ARBA00023122"/>
    </source>
</evidence>
<dbReference type="InterPro" id="IPR051676">
    <property type="entry name" value="UPF0053_domain"/>
</dbReference>
<evidence type="ECO:0000313" key="13">
    <source>
        <dbReference type="EMBL" id="EOA53653.1"/>
    </source>
</evidence>
<dbReference type="PANTHER" id="PTHR43099:SF2">
    <property type="entry name" value="UPF0053 PROTEIN YRKA"/>
    <property type="match status" value="1"/>
</dbReference>
<keyword evidence="14" id="KW-1185">Reference proteome</keyword>
<proteinExistence type="predicted"/>
<dbReference type="InterPro" id="IPR046342">
    <property type="entry name" value="CBS_dom_sf"/>
</dbReference>
<dbReference type="AlphaFoldDB" id="U6REN0"/>
<dbReference type="InterPro" id="IPR044751">
    <property type="entry name" value="Ion_transp-like_CBS"/>
</dbReference>
<dbReference type="Gene3D" id="3.10.580.10">
    <property type="entry name" value="CBS-domain"/>
    <property type="match status" value="1"/>
</dbReference>
<dbReference type="PROSITE" id="PS51371">
    <property type="entry name" value="CBS"/>
    <property type="match status" value="1"/>
</dbReference>
<accession>U6REN0</accession>
<dbReference type="PATRIC" id="fig|1121098.3.peg.2810"/>
<reference evidence="13 14" key="1">
    <citation type="submission" date="2013-04" db="EMBL/GenBank/DDBJ databases">
        <title>The Genome Sequence of Bacteroides massiliensis DSM 17679.</title>
        <authorList>
            <consortium name="The Broad Institute Genomics Platform"/>
            <person name="Earl A."/>
            <person name="Ward D."/>
            <person name="Feldgarden M."/>
            <person name="Gevers D."/>
            <person name="Martens E."/>
            <person name="Fenner L."/>
            <person name="Roux V."/>
            <person name="Mallet M.N."/>
            <person name="Raoult D."/>
            <person name="Walker B."/>
            <person name="Young S."/>
            <person name="Zeng Q."/>
            <person name="Gargeya S."/>
            <person name="Fitzgerald M."/>
            <person name="Haas B."/>
            <person name="Abouelleil A."/>
            <person name="Allen A.W."/>
            <person name="Alvarado L."/>
            <person name="Arachchi H.M."/>
            <person name="Berlin A.M."/>
            <person name="Chapman S.B."/>
            <person name="Gainer-Dewar J."/>
            <person name="Goldberg J."/>
            <person name="Griggs A."/>
            <person name="Gujja S."/>
            <person name="Hansen M."/>
            <person name="Howarth C."/>
            <person name="Imamovic A."/>
            <person name="Ireland A."/>
            <person name="Larimer J."/>
            <person name="McCowan C."/>
            <person name="Murphy C."/>
            <person name="Pearson M."/>
            <person name="Poon T.W."/>
            <person name="Priest M."/>
            <person name="Roberts A."/>
            <person name="Saif S."/>
            <person name="Shea T."/>
            <person name="Sisk P."/>
            <person name="Sykes S."/>
            <person name="Wortman J."/>
            <person name="Nusbaum C."/>
            <person name="Birren B."/>
        </authorList>
    </citation>
    <scope>NUCLEOTIDE SEQUENCE [LARGE SCALE GENOMIC DNA]</scope>
    <source>
        <strain evidence="14">B84634 / Timone 84634 / DSM 17679 / JCM 13223</strain>
    </source>
</reference>
<evidence type="ECO:0000259" key="12">
    <source>
        <dbReference type="PROSITE" id="PS51846"/>
    </source>
</evidence>
<dbReference type="SUPFAM" id="SSF56176">
    <property type="entry name" value="FAD-binding/transporter-associated domain-like"/>
    <property type="match status" value="1"/>
</dbReference>
<evidence type="ECO:0000256" key="5">
    <source>
        <dbReference type="ARBA" id="ARBA00022989"/>
    </source>
</evidence>
<organism evidence="13 14">
    <name type="scientific">Phocaeicola massiliensis B84634 = Timone 84634 = DSM 17679 = JCM 13223</name>
    <dbReference type="NCBI Taxonomy" id="1121098"/>
    <lineage>
        <taxon>Bacteria</taxon>
        <taxon>Pseudomonadati</taxon>
        <taxon>Bacteroidota</taxon>
        <taxon>Bacteroidia</taxon>
        <taxon>Bacteroidales</taxon>
        <taxon>Bacteroidaceae</taxon>
        <taxon>Phocaeicola</taxon>
    </lineage>
</organism>
<evidence type="ECO:0000256" key="9">
    <source>
        <dbReference type="PROSITE-ProRule" id="PRU01193"/>
    </source>
</evidence>
<dbReference type="RefSeq" id="WP_005942390.1">
    <property type="nucleotide sequence ID" value="NZ_KB890340.1"/>
</dbReference>
<dbReference type="InterPro" id="IPR036318">
    <property type="entry name" value="FAD-bd_PCMH-like_sf"/>
</dbReference>
<feature type="domain" description="CBS" evidence="11">
    <location>
        <begin position="278"/>
        <end position="336"/>
    </location>
</feature>
<dbReference type="eggNOG" id="COG1253">
    <property type="taxonomic scope" value="Bacteria"/>
</dbReference>
<dbReference type="SUPFAM" id="SSF54631">
    <property type="entry name" value="CBS-domain pair"/>
    <property type="match status" value="1"/>
</dbReference>
<feature type="transmembrane region" description="Helical" evidence="10">
    <location>
        <begin position="140"/>
        <end position="164"/>
    </location>
</feature>
<keyword evidence="6 8" id="KW-0129">CBS domain</keyword>
<evidence type="ECO:0000256" key="3">
    <source>
        <dbReference type="ARBA" id="ARBA00022692"/>
    </source>
</evidence>
<feature type="transmembrane region" description="Helical" evidence="10">
    <location>
        <begin position="95"/>
        <end position="119"/>
    </location>
</feature>
<evidence type="ECO:0000256" key="10">
    <source>
        <dbReference type="SAM" id="Phobius"/>
    </source>
</evidence>
<keyword evidence="5 9" id="KW-1133">Transmembrane helix</keyword>
<evidence type="ECO:0000259" key="11">
    <source>
        <dbReference type="PROSITE" id="PS51371"/>
    </source>
</evidence>
<dbReference type="STRING" id="1121098.HMPREF1534_02774"/>
<protein>
    <recommendedName>
        <fullName evidence="15">Hemolysin</fullName>
    </recommendedName>
</protein>
<dbReference type="CDD" id="cd04590">
    <property type="entry name" value="CBS_pair_CorC_HlyC_assoc"/>
    <property type="match status" value="1"/>
</dbReference>
<evidence type="ECO:0000256" key="2">
    <source>
        <dbReference type="ARBA" id="ARBA00022475"/>
    </source>
</evidence>
<evidence type="ECO:0000256" key="8">
    <source>
        <dbReference type="PROSITE-ProRule" id="PRU00703"/>
    </source>
</evidence>
<dbReference type="Proteomes" id="UP000017831">
    <property type="component" value="Unassembled WGS sequence"/>
</dbReference>
<dbReference type="Pfam" id="PF01595">
    <property type="entry name" value="CNNM"/>
    <property type="match status" value="1"/>
</dbReference>
<dbReference type="InterPro" id="IPR000644">
    <property type="entry name" value="CBS_dom"/>
</dbReference>
<sequence length="428" mass="48104">MEIVIIIALILLNGVFAMSEIALISARKSSLNNDVRHGSSTARIALKLANDPDKFLSTIQIGITLIGILTGIYSGDVLASDFSKVLTAAGIPVTYAHIIAQILIVILVTYLTIIFGELVPKRIGMSASTRAAKLLARPMYWLSVIASPFVWILAKSTSLIFNLLHINTAEEKVTEEEIKSMIDEGAENGEVQEVEQDIVDRVFSLGDRSINTIMTYRNDIVSIDIDMGNKQIYDIVCQHLYQVYPVTQDNTLDNIIGVVYLKDLFGKLEEVNFNLRDVIRPAQYFHENMDVYKVLEQIRQHHIKYGLICDEFGSLQGVITMKDILEALVGALPGDSEEPDIILRKDGSWLIDGQCSFYDFLSHFEMEDLYSEYNYNTLSGLILQQLGHVPKTGELLQWNDFLFEIVDMDGARIDKILVTLSDKNKEDK</sequence>
<dbReference type="GeneID" id="60061328"/>
<dbReference type="PANTHER" id="PTHR43099">
    <property type="entry name" value="UPF0053 PROTEIN YRKA"/>
    <property type="match status" value="1"/>
</dbReference>
<evidence type="ECO:0000256" key="4">
    <source>
        <dbReference type="ARBA" id="ARBA00022737"/>
    </source>
</evidence>
<evidence type="ECO:0000256" key="1">
    <source>
        <dbReference type="ARBA" id="ARBA00004651"/>
    </source>
</evidence>
<dbReference type="GO" id="GO:0005886">
    <property type="term" value="C:plasma membrane"/>
    <property type="evidence" value="ECO:0007669"/>
    <property type="project" value="UniProtKB-SubCell"/>
</dbReference>
<feature type="domain" description="CNNM transmembrane" evidence="12">
    <location>
        <begin position="1"/>
        <end position="195"/>
    </location>
</feature>
<dbReference type="GO" id="GO:0050660">
    <property type="term" value="F:flavin adenine dinucleotide binding"/>
    <property type="evidence" value="ECO:0007669"/>
    <property type="project" value="InterPro"/>
</dbReference>
<dbReference type="PROSITE" id="PS51846">
    <property type="entry name" value="CNNM"/>
    <property type="match status" value="1"/>
</dbReference>
<evidence type="ECO:0000256" key="7">
    <source>
        <dbReference type="ARBA" id="ARBA00023136"/>
    </source>
</evidence>
<dbReference type="InterPro" id="IPR016169">
    <property type="entry name" value="FAD-bd_PCMH_sub2"/>
</dbReference>